<feature type="domain" description="ABC transmembrane type-1" evidence="10">
    <location>
        <begin position="18"/>
        <end position="206"/>
    </location>
</feature>
<dbReference type="InterPro" id="IPR010065">
    <property type="entry name" value="AA_ABC_transptr_permease_3TM"/>
</dbReference>
<dbReference type="GO" id="GO:0022857">
    <property type="term" value="F:transmembrane transporter activity"/>
    <property type="evidence" value="ECO:0007669"/>
    <property type="project" value="InterPro"/>
</dbReference>
<sequence>MIDFNLIAEHREAILAGVWMTLKMSAGGIALGMLLGLALHGMRQLGGAWLAPLYKAYVALFRGTPLLVQLFLVFYGGPYVGIEWSAERVGLIGLALYGAAYFAEIFRAGREAIPKGQIESARDLGLSPAQTFRVVLWPQMLARCLAPLVGQTVILVKESSVLSIITVAELTNVAMTIANQSYAMLEPYTVLALSYWAIAIAVAATGARLEQHFTQYQCR</sequence>
<dbReference type="InterPro" id="IPR035906">
    <property type="entry name" value="MetI-like_sf"/>
</dbReference>
<dbReference type="InterPro" id="IPR043429">
    <property type="entry name" value="ArtM/GltK/GlnP/TcyL/YhdX-like"/>
</dbReference>
<dbReference type="HOGENOM" id="CLU_019602_1_0_6"/>
<dbReference type="Gene3D" id="1.10.3720.10">
    <property type="entry name" value="MetI-like"/>
    <property type="match status" value="1"/>
</dbReference>
<dbReference type="Proteomes" id="UP000032841">
    <property type="component" value="Chromosome"/>
</dbReference>
<keyword evidence="7 9" id="KW-1133">Transmembrane helix</keyword>
<dbReference type="Pfam" id="PF00528">
    <property type="entry name" value="BPD_transp_1"/>
    <property type="match status" value="1"/>
</dbReference>
<dbReference type="NCBIfam" id="TIGR01726">
    <property type="entry name" value="HEQRo_perm_3TM"/>
    <property type="match status" value="1"/>
</dbReference>
<keyword evidence="4" id="KW-1003">Cell membrane</keyword>
<comment type="similarity">
    <text evidence="2">Belongs to the binding-protein-dependent transport system permease family. HisMQ subfamily.</text>
</comment>
<evidence type="ECO:0000256" key="8">
    <source>
        <dbReference type="ARBA" id="ARBA00023136"/>
    </source>
</evidence>
<dbReference type="eggNOG" id="COG0765">
    <property type="taxonomic scope" value="Bacteria"/>
</dbReference>
<organism evidence="11 12">
    <name type="scientific">Ectopseudomonas oleovorans (strain CECT 5344)</name>
    <name type="common">Pseudomonas pseudoalcaligenes</name>
    <dbReference type="NCBI Taxonomy" id="1182590"/>
    <lineage>
        <taxon>Bacteria</taxon>
        <taxon>Pseudomonadati</taxon>
        <taxon>Pseudomonadota</taxon>
        <taxon>Gammaproteobacteria</taxon>
        <taxon>Pseudomonadales</taxon>
        <taxon>Pseudomonadaceae</taxon>
        <taxon>Ectopseudomonas</taxon>
    </lineage>
</organism>
<evidence type="ECO:0000256" key="9">
    <source>
        <dbReference type="RuleBase" id="RU363032"/>
    </source>
</evidence>
<dbReference type="RefSeq" id="WP_004423100.1">
    <property type="nucleotide sequence ID" value="NZ_HG916826.1"/>
</dbReference>
<dbReference type="AlphaFoldDB" id="W6QXB5"/>
<evidence type="ECO:0000256" key="4">
    <source>
        <dbReference type="ARBA" id="ARBA00022475"/>
    </source>
</evidence>
<feature type="transmembrane region" description="Helical" evidence="9">
    <location>
        <begin position="59"/>
        <end position="77"/>
    </location>
</feature>
<dbReference type="EMBL" id="HG916826">
    <property type="protein sequence ID" value="CDM38756.1"/>
    <property type="molecule type" value="Genomic_DNA"/>
</dbReference>
<dbReference type="KEGG" id="ppse:BN5_0141"/>
<dbReference type="PROSITE" id="PS50928">
    <property type="entry name" value="ABC_TM1"/>
    <property type="match status" value="1"/>
</dbReference>
<accession>W6QXB5</accession>
<dbReference type="PANTHER" id="PTHR30614:SF0">
    <property type="entry name" value="L-CYSTINE TRANSPORT SYSTEM PERMEASE PROTEIN TCYL"/>
    <property type="match status" value="1"/>
</dbReference>
<evidence type="ECO:0000256" key="7">
    <source>
        <dbReference type="ARBA" id="ARBA00022989"/>
    </source>
</evidence>
<dbReference type="InterPro" id="IPR000515">
    <property type="entry name" value="MetI-like"/>
</dbReference>
<feature type="transmembrane region" description="Helical" evidence="9">
    <location>
        <begin position="13"/>
        <end position="39"/>
    </location>
</feature>
<evidence type="ECO:0000256" key="2">
    <source>
        <dbReference type="ARBA" id="ARBA00010072"/>
    </source>
</evidence>
<evidence type="ECO:0000256" key="6">
    <source>
        <dbReference type="ARBA" id="ARBA00022970"/>
    </source>
</evidence>
<dbReference type="GO" id="GO:0043190">
    <property type="term" value="C:ATP-binding cassette (ABC) transporter complex"/>
    <property type="evidence" value="ECO:0007669"/>
    <property type="project" value="InterPro"/>
</dbReference>
<feature type="transmembrane region" description="Helical" evidence="9">
    <location>
        <begin position="89"/>
        <end position="106"/>
    </location>
</feature>
<evidence type="ECO:0000256" key="5">
    <source>
        <dbReference type="ARBA" id="ARBA00022692"/>
    </source>
</evidence>
<evidence type="ECO:0000313" key="12">
    <source>
        <dbReference type="Proteomes" id="UP000032841"/>
    </source>
</evidence>
<keyword evidence="5 9" id="KW-0812">Transmembrane</keyword>
<evidence type="ECO:0000313" key="11">
    <source>
        <dbReference type="EMBL" id="CDM38756.1"/>
    </source>
</evidence>
<name>W6QXB5_ECTO5</name>
<reference evidence="11 12" key="1">
    <citation type="submission" date="2013-11" db="EMBL/GenBank/DDBJ databases">
        <title>Complete genome sequence of the cyanide-degrading bacterium Pseudomonas pseudoalcaligenes CECT 5344.</title>
        <authorList>
            <person name="Wibberg D."/>
            <person name="Puehler A."/>
            <person name="Schlueter A."/>
        </authorList>
    </citation>
    <scope>NUCLEOTIDE SEQUENCE [LARGE SCALE GENOMIC DNA]</scope>
    <source>
        <strain evidence="12">CECT 5344</strain>
    </source>
</reference>
<dbReference type="CDD" id="cd06261">
    <property type="entry name" value="TM_PBP2"/>
    <property type="match status" value="1"/>
</dbReference>
<dbReference type="OrthoDB" id="7255919at2"/>
<evidence type="ECO:0000256" key="1">
    <source>
        <dbReference type="ARBA" id="ARBA00004429"/>
    </source>
</evidence>
<dbReference type="PANTHER" id="PTHR30614">
    <property type="entry name" value="MEMBRANE COMPONENT OF AMINO ACID ABC TRANSPORTER"/>
    <property type="match status" value="1"/>
</dbReference>
<proteinExistence type="inferred from homology"/>
<protein>
    <submittedName>
        <fullName evidence="11">Putative amino-acid ABC transporter permease protein</fullName>
    </submittedName>
</protein>
<dbReference type="GO" id="GO:0006865">
    <property type="term" value="P:amino acid transport"/>
    <property type="evidence" value="ECO:0007669"/>
    <property type="project" value="UniProtKB-KW"/>
</dbReference>
<dbReference type="SUPFAM" id="SSF161098">
    <property type="entry name" value="MetI-like"/>
    <property type="match status" value="1"/>
</dbReference>
<keyword evidence="6" id="KW-0029">Amino-acid transport</keyword>
<gene>
    <name evidence="11" type="primary">glnP3</name>
    <name evidence="11" type="ORF">BN5_0141</name>
</gene>
<feature type="transmembrane region" description="Helical" evidence="9">
    <location>
        <begin position="188"/>
        <end position="209"/>
    </location>
</feature>
<keyword evidence="8 9" id="KW-0472">Membrane</keyword>
<keyword evidence="3 9" id="KW-0813">Transport</keyword>
<evidence type="ECO:0000259" key="10">
    <source>
        <dbReference type="PROSITE" id="PS50928"/>
    </source>
</evidence>
<comment type="subcellular location">
    <subcellularLocation>
        <location evidence="1">Cell inner membrane</location>
        <topology evidence="1">Multi-pass membrane protein</topology>
    </subcellularLocation>
    <subcellularLocation>
        <location evidence="9">Cell membrane</location>
        <topology evidence="9">Multi-pass membrane protein</topology>
    </subcellularLocation>
</comment>
<evidence type="ECO:0000256" key="3">
    <source>
        <dbReference type="ARBA" id="ARBA00022448"/>
    </source>
</evidence>